<reference evidence="1" key="1">
    <citation type="journal article" date="2023" name="Science">
        <title>Genome structures resolve the early diversification of teleost fishes.</title>
        <authorList>
            <person name="Parey E."/>
            <person name="Louis A."/>
            <person name="Montfort J."/>
            <person name="Bouchez O."/>
            <person name="Roques C."/>
            <person name="Iampietro C."/>
            <person name="Lluch J."/>
            <person name="Castinel A."/>
            <person name="Donnadieu C."/>
            <person name="Desvignes T."/>
            <person name="Floi Bucao C."/>
            <person name="Jouanno E."/>
            <person name="Wen M."/>
            <person name="Mejri S."/>
            <person name="Dirks R."/>
            <person name="Jansen H."/>
            <person name="Henkel C."/>
            <person name="Chen W.J."/>
            <person name="Zahm M."/>
            <person name="Cabau C."/>
            <person name="Klopp C."/>
            <person name="Thompson A.W."/>
            <person name="Robinson-Rechavi M."/>
            <person name="Braasch I."/>
            <person name="Lecointre G."/>
            <person name="Bobe J."/>
            <person name="Postlethwait J.H."/>
            <person name="Berthelot C."/>
            <person name="Roest Crollius H."/>
            <person name="Guiguen Y."/>
        </authorList>
    </citation>
    <scope>NUCLEOTIDE SEQUENCE</scope>
    <source>
        <strain evidence="1">WJC10195</strain>
    </source>
</reference>
<dbReference type="AlphaFoldDB" id="A0A9Q1J4T3"/>
<proteinExistence type="predicted"/>
<gene>
    <name evidence="1" type="ORF">SKAU_G00084600</name>
</gene>
<dbReference type="EMBL" id="JAINUF010000003">
    <property type="protein sequence ID" value="KAJ8368432.1"/>
    <property type="molecule type" value="Genomic_DNA"/>
</dbReference>
<keyword evidence="2" id="KW-1185">Reference proteome</keyword>
<name>A0A9Q1J4T3_SYNKA</name>
<comment type="caution">
    <text evidence="1">The sequence shown here is derived from an EMBL/GenBank/DDBJ whole genome shotgun (WGS) entry which is preliminary data.</text>
</comment>
<accession>A0A9Q1J4T3</accession>
<dbReference type="Proteomes" id="UP001152622">
    <property type="component" value="Chromosome 3"/>
</dbReference>
<protein>
    <submittedName>
        <fullName evidence="1">Uncharacterized protein</fullName>
    </submittedName>
</protein>
<organism evidence="1 2">
    <name type="scientific">Synaphobranchus kaupii</name>
    <name type="common">Kaup's arrowtooth eel</name>
    <dbReference type="NCBI Taxonomy" id="118154"/>
    <lineage>
        <taxon>Eukaryota</taxon>
        <taxon>Metazoa</taxon>
        <taxon>Chordata</taxon>
        <taxon>Craniata</taxon>
        <taxon>Vertebrata</taxon>
        <taxon>Euteleostomi</taxon>
        <taxon>Actinopterygii</taxon>
        <taxon>Neopterygii</taxon>
        <taxon>Teleostei</taxon>
        <taxon>Anguilliformes</taxon>
        <taxon>Synaphobranchidae</taxon>
        <taxon>Synaphobranchus</taxon>
    </lineage>
</organism>
<sequence length="145" mass="15327">MRAKEAPLRLSGFKLEAVVAASPLSSLQGQEVQRAANWQPPSSVMNVQESTGPLLHVSAVRRVSQSVAVNVPYPRCPAPRVPRPCGDGRAGFYRGGLKRARPADKPAHLITVPAPAPAAESGQRRGGTPSLVAIAARRSLEPLVK</sequence>
<evidence type="ECO:0000313" key="1">
    <source>
        <dbReference type="EMBL" id="KAJ8368432.1"/>
    </source>
</evidence>
<dbReference type="OrthoDB" id="10621599at2759"/>
<evidence type="ECO:0000313" key="2">
    <source>
        <dbReference type="Proteomes" id="UP001152622"/>
    </source>
</evidence>